<dbReference type="Gene3D" id="3.30.420.100">
    <property type="match status" value="1"/>
</dbReference>
<evidence type="ECO:0000313" key="9">
    <source>
        <dbReference type="Proteomes" id="UP000176952"/>
    </source>
</evidence>
<keyword evidence="5 7" id="KW-0687">Ribonucleoprotein</keyword>
<dbReference type="AlphaFoldDB" id="A0A1G2B4Z8"/>
<dbReference type="Pfam" id="PF00861">
    <property type="entry name" value="Ribosomal_L18p"/>
    <property type="match status" value="1"/>
</dbReference>
<comment type="caution">
    <text evidence="8">The sequence shown here is derived from an EMBL/GenBank/DDBJ whole genome shotgun (WGS) entry which is preliminary data.</text>
</comment>
<evidence type="ECO:0000256" key="1">
    <source>
        <dbReference type="ARBA" id="ARBA00007116"/>
    </source>
</evidence>
<dbReference type="NCBIfam" id="TIGR00060">
    <property type="entry name" value="L18_bact"/>
    <property type="match status" value="1"/>
</dbReference>
<evidence type="ECO:0000256" key="6">
    <source>
        <dbReference type="ARBA" id="ARBA00035197"/>
    </source>
</evidence>
<dbReference type="GO" id="GO:0003735">
    <property type="term" value="F:structural constituent of ribosome"/>
    <property type="evidence" value="ECO:0007669"/>
    <property type="project" value="InterPro"/>
</dbReference>
<dbReference type="InterPro" id="IPR004389">
    <property type="entry name" value="Ribosomal_uL18_bac-type"/>
</dbReference>
<dbReference type="InterPro" id="IPR057268">
    <property type="entry name" value="Ribosomal_L18"/>
</dbReference>
<dbReference type="SUPFAM" id="SSF53137">
    <property type="entry name" value="Translational machinery components"/>
    <property type="match status" value="1"/>
</dbReference>
<accession>A0A1G2B4Z8</accession>
<dbReference type="GO" id="GO:0006412">
    <property type="term" value="P:translation"/>
    <property type="evidence" value="ECO:0007669"/>
    <property type="project" value="UniProtKB-UniRule"/>
</dbReference>
<dbReference type="Proteomes" id="UP000176952">
    <property type="component" value="Unassembled WGS sequence"/>
</dbReference>
<evidence type="ECO:0000256" key="2">
    <source>
        <dbReference type="ARBA" id="ARBA00022730"/>
    </source>
</evidence>
<dbReference type="EMBL" id="MHKD01000016">
    <property type="protein sequence ID" value="OGY84252.1"/>
    <property type="molecule type" value="Genomic_DNA"/>
</dbReference>
<sequence>MTNKERKAQLTKMRRKARSRVGIFGTSVKPRLHVSRSLQYFSAQIIDDTEGKTLISAHTREVKIKGKIAQAEALGKLVAEKAKAKKITRVVFDRSGYKYHGRVKAFADGARAGGLVF</sequence>
<protein>
    <recommendedName>
        <fullName evidence="6 7">Large ribosomal subunit protein uL18</fullName>
    </recommendedName>
</protein>
<reference evidence="8 9" key="1">
    <citation type="journal article" date="2016" name="Nat. Commun.">
        <title>Thousands of microbial genomes shed light on interconnected biogeochemical processes in an aquifer system.</title>
        <authorList>
            <person name="Anantharaman K."/>
            <person name="Brown C.T."/>
            <person name="Hug L.A."/>
            <person name="Sharon I."/>
            <person name="Castelle C.J."/>
            <person name="Probst A.J."/>
            <person name="Thomas B.C."/>
            <person name="Singh A."/>
            <person name="Wilkins M.J."/>
            <person name="Karaoz U."/>
            <person name="Brodie E.L."/>
            <person name="Williams K.H."/>
            <person name="Hubbard S.S."/>
            <person name="Banfield J.F."/>
        </authorList>
    </citation>
    <scope>NUCLEOTIDE SEQUENCE [LARGE SCALE GENOMIC DNA]</scope>
</reference>
<dbReference type="FunFam" id="3.30.420.100:FF:000001">
    <property type="entry name" value="50S ribosomal protein L18"/>
    <property type="match status" value="1"/>
</dbReference>
<keyword evidence="3 7" id="KW-0694">RNA-binding</keyword>
<dbReference type="CDD" id="cd00432">
    <property type="entry name" value="Ribosomal_L18_L5e"/>
    <property type="match status" value="1"/>
</dbReference>
<keyword evidence="2 7" id="KW-0699">rRNA-binding</keyword>
<evidence type="ECO:0000256" key="7">
    <source>
        <dbReference type="HAMAP-Rule" id="MF_01337"/>
    </source>
</evidence>
<evidence type="ECO:0000256" key="3">
    <source>
        <dbReference type="ARBA" id="ARBA00022884"/>
    </source>
</evidence>
<dbReference type="HAMAP" id="MF_01337_B">
    <property type="entry name" value="Ribosomal_uL18_B"/>
    <property type="match status" value="1"/>
</dbReference>
<keyword evidence="4 7" id="KW-0689">Ribosomal protein</keyword>
<dbReference type="PANTHER" id="PTHR12899">
    <property type="entry name" value="39S RIBOSOMAL PROTEIN L18, MITOCHONDRIAL"/>
    <property type="match status" value="1"/>
</dbReference>
<evidence type="ECO:0000256" key="4">
    <source>
        <dbReference type="ARBA" id="ARBA00022980"/>
    </source>
</evidence>
<gene>
    <name evidence="7" type="primary">rplR</name>
    <name evidence="8" type="ORF">A3F54_03525</name>
</gene>
<organism evidence="8 9">
    <name type="scientific">Candidatus Kerfeldbacteria bacterium RIFCSPHIGHO2_12_FULL_48_17</name>
    <dbReference type="NCBI Taxonomy" id="1798542"/>
    <lineage>
        <taxon>Bacteria</taxon>
        <taxon>Candidatus Kerfeldiibacteriota</taxon>
    </lineage>
</organism>
<dbReference type="PANTHER" id="PTHR12899:SF3">
    <property type="entry name" value="LARGE RIBOSOMAL SUBUNIT PROTEIN UL18M"/>
    <property type="match status" value="1"/>
</dbReference>
<dbReference type="STRING" id="1798542.A3F54_03525"/>
<dbReference type="InterPro" id="IPR005484">
    <property type="entry name" value="Ribosomal_uL18_bac/plant/anim"/>
</dbReference>
<comment type="function">
    <text evidence="7">This is one of the proteins that bind and probably mediate the attachment of the 5S RNA into the large ribosomal subunit, where it forms part of the central protuberance.</text>
</comment>
<dbReference type="GO" id="GO:0005737">
    <property type="term" value="C:cytoplasm"/>
    <property type="evidence" value="ECO:0007669"/>
    <property type="project" value="UniProtKB-ARBA"/>
</dbReference>
<evidence type="ECO:0000256" key="5">
    <source>
        <dbReference type="ARBA" id="ARBA00023274"/>
    </source>
</evidence>
<comment type="subunit">
    <text evidence="7">Part of the 50S ribosomal subunit; part of the 5S rRNA/L5/L18/L25 subcomplex. Contacts the 5S and 23S rRNAs.</text>
</comment>
<name>A0A1G2B4Z8_9BACT</name>
<dbReference type="GO" id="GO:0008097">
    <property type="term" value="F:5S rRNA binding"/>
    <property type="evidence" value="ECO:0007669"/>
    <property type="project" value="TreeGrafter"/>
</dbReference>
<comment type="similarity">
    <text evidence="1 7">Belongs to the universal ribosomal protein uL18 family.</text>
</comment>
<proteinExistence type="inferred from homology"/>
<dbReference type="GO" id="GO:1990904">
    <property type="term" value="C:ribonucleoprotein complex"/>
    <property type="evidence" value="ECO:0007669"/>
    <property type="project" value="UniProtKB-KW"/>
</dbReference>
<dbReference type="GO" id="GO:0005840">
    <property type="term" value="C:ribosome"/>
    <property type="evidence" value="ECO:0007669"/>
    <property type="project" value="UniProtKB-KW"/>
</dbReference>
<evidence type="ECO:0000313" key="8">
    <source>
        <dbReference type="EMBL" id="OGY84252.1"/>
    </source>
</evidence>